<dbReference type="InterPro" id="IPR014016">
    <property type="entry name" value="UvrD-like_ATP-bd"/>
</dbReference>
<accession>A0ABR7MRN2</accession>
<evidence type="ECO:0000313" key="6">
    <source>
        <dbReference type="EMBL" id="MBC6613198.1"/>
    </source>
</evidence>
<keyword evidence="4" id="KW-0067">ATP-binding</keyword>
<reference evidence="6 7" key="1">
    <citation type="submission" date="2020-08" db="EMBL/GenBank/DDBJ databases">
        <title>Hymenobacter sp.</title>
        <authorList>
            <person name="Kim M.K."/>
        </authorList>
    </citation>
    <scope>NUCLEOTIDE SEQUENCE [LARGE SCALE GENOMIC DNA]</scope>
    <source>
        <strain evidence="6 7">BT507</strain>
    </source>
</reference>
<keyword evidence="2" id="KW-0378">Hydrolase</keyword>
<keyword evidence="3" id="KW-0347">Helicase</keyword>
<dbReference type="Pfam" id="PF00580">
    <property type="entry name" value="UvrD-helicase"/>
    <property type="match status" value="1"/>
</dbReference>
<dbReference type="EMBL" id="JACSCY010000025">
    <property type="protein sequence ID" value="MBC6613198.1"/>
    <property type="molecule type" value="Genomic_DNA"/>
</dbReference>
<dbReference type="SUPFAM" id="SSF52540">
    <property type="entry name" value="P-loop containing nucleoside triphosphate hydrolases"/>
    <property type="match status" value="1"/>
</dbReference>
<evidence type="ECO:0000256" key="4">
    <source>
        <dbReference type="ARBA" id="ARBA00022840"/>
    </source>
</evidence>
<dbReference type="InterPro" id="IPR000212">
    <property type="entry name" value="DNA_helicase_UvrD/REP"/>
</dbReference>
<evidence type="ECO:0000313" key="7">
    <source>
        <dbReference type="Proteomes" id="UP000622017"/>
    </source>
</evidence>
<keyword evidence="1" id="KW-0547">Nucleotide-binding</keyword>
<proteinExistence type="predicted"/>
<evidence type="ECO:0000256" key="1">
    <source>
        <dbReference type="ARBA" id="ARBA00022741"/>
    </source>
</evidence>
<dbReference type="InterPro" id="IPR027417">
    <property type="entry name" value="P-loop_NTPase"/>
</dbReference>
<comment type="caution">
    <text evidence="6">The sequence shown here is derived from an EMBL/GenBank/DDBJ whole genome shotgun (WGS) entry which is preliminary data.</text>
</comment>
<dbReference type="PANTHER" id="PTHR11070:SF30">
    <property type="entry name" value="F-BOX DNA HELICASE 1"/>
    <property type="match status" value="1"/>
</dbReference>
<feature type="domain" description="UvrD-like helicase ATP-binding" evidence="5">
    <location>
        <begin position="5"/>
        <end position="82"/>
    </location>
</feature>
<sequence>MHLTAEQQAILTATGDLKINAVAGSGKTTTLIEYAKAQPASTRILYLAFNRTVKQEAVRKFEAAGLSNVQVETAHSLAYRHVVRGSRYQLHPKIIIKRTSW</sequence>
<gene>
    <name evidence="6" type="ORF">H8B15_19915</name>
</gene>
<keyword evidence="7" id="KW-1185">Reference proteome</keyword>
<evidence type="ECO:0000259" key="5">
    <source>
        <dbReference type="Pfam" id="PF00580"/>
    </source>
</evidence>
<dbReference type="RefSeq" id="WP_343069188.1">
    <property type="nucleotide sequence ID" value="NZ_JACSCY010000025.1"/>
</dbReference>
<dbReference type="Gene3D" id="3.40.50.300">
    <property type="entry name" value="P-loop containing nucleotide triphosphate hydrolases"/>
    <property type="match status" value="1"/>
</dbReference>
<name>A0ABR7MRN2_9BACT</name>
<evidence type="ECO:0000256" key="2">
    <source>
        <dbReference type="ARBA" id="ARBA00022801"/>
    </source>
</evidence>
<dbReference type="Proteomes" id="UP000622017">
    <property type="component" value="Unassembled WGS sequence"/>
</dbReference>
<dbReference type="PANTHER" id="PTHR11070">
    <property type="entry name" value="UVRD / RECB / PCRA DNA HELICASE FAMILY MEMBER"/>
    <property type="match status" value="1"/>
</dbReference>
<organism evidence="6 7">
    <name type="scientific">Hymenobacter citatus</name>
    <dbReference type="NCBI Taxonomy" id="2763506"/>
    <lineage>
        <taxon>Bacteria</taxon>
        <taxon>Pseudomonadati</taxon>
        <taxon>Bacteroidota</taxon>
        <taxon>Cytophagia</taxon>
        <taxon>Cytophagales</taxon>
        <taxon>Hymenobacteraceae</taxon>
        <taxon>Hymenobacter</taxon>
    </lineage>
</organism>
<evidence type="ECO:0000256" key="3">
    <source>
        <dbReference type="ARBA" id="ARBA00022806"/>
    </source>
</evidence>
<protein>
    <recommendedName>
        <fullName evidence="5">UvrD-like helicase ATP-binding domain-containing protein</fullName>
    </recommendedName>
</protein>